<dbReference type="Proteomes" id="UP000410492">
    <property type="component" value="Unassembled WGS sequence"/>
</dbReference>
<keyword evidence="2" id="KW-0808">Transferase</keyword>
<feature type="compositionally biased region" description="Basic and acidic residues" evidence="3">
    <location>
        <begin position="257"/>
        <end position="276"/>
    </location>
</feature>
<evidence type="ECO:0000256" key="1">
    <source>
        <dbReference type="ARBA" id="ARBA00005771"/>
    </source>
</evidence>
<evidence type="ECO:0000313" key="5">
    <source>
        <dbReference type="EMBL" id="VEN44383.1"/>
    </source>
</evidence>
<accession>A0A653C9K4</accession>
<evidence type="ECO:0000259" key="4">
    <source>
        <dbReference type="Pfam" id="PF00685"/>
    </source>
</evidence>
<protein>
    <recommendedName>
        <fullName evidence="4">Sulfotransferase domain-containing protein</fullName>
    </recommendedName>
</protein>
<sequence length="304" mass="36495">MSREEEYVTYKGVTLMKKYLKYQERFDNMPVRDEDVWITGIPKSGTRWASELAWMIVHELDFEGGKRDLVDRVPFTELFRLIDDEKHESEMHRDTISFITKRYPEGPQCMKCHMPWILLPKQMRELEKRPKIIYVVRNPKGVITSSYHFEKLLHGYDFTLEEYADIFMEGKENYHPYWKHVFQFWEKRNEPNVFILRYEEMLKDPSGMIRKIVDFLGKKFTDEQISILEDHVSFAKMKNNPAVNNEDGIKRIRKQKGLSEPKHNHMRAGKADSFKEEMSPELIKKIDKWIQENTKDSDFKVMEP</sequence>
<dbReference type="AlphaFoldDB" id="A0A653C9K4"/>
<feature type="region of interest" description="Disordered" evidence="3">
    <location>
        <begin position="254"/>
        <end position="276"/>
    </location>
</feature>
<dbReference type="Pfam" id="PF00685">
    <property type="entry name" value="Sulfotransfer_1"/>
    <property type="match status" value="1"/>
</dbReference>
<dbReference type="Gene3D" id="3.40.50.300">
    <property type="entry name" value="P-loop containing nucleotide triphosphate hydrolases"/>
    <property type="match status" value="1"/>
</dbReference>
<feature type="domain" description="Sulfotransferase" evidence="4">
    <location>
        <begin position="33"/>
        <end position="297"/>
    </location>
</feature>
<dbReference type="PANTHER" id="PTHR11783">
    <property type="entry name" value="SULFOTRANSFERASE SULT"/>
    <property type="match status" value="1"/>
</dbReference>
<keyword evidence="6" id="KW-1185">Reference proteome</keyword>
<evidence type="ECO:0000313" key="6">
    <source>
        <dbReference type="Proteomes" id="UP000410492"/>
    </source>
</evidence>
<organism evidence="5 6">
    <name type="scientific">Callosobruchus maculatus</name>
    <name type="common">Southern cowpea weevil</name>
    <name type="synonym">Pulse bruchid</name>
    <dbReference type="NCBI Taxonomy" id="64391"/>
    <lineage>
        <taxon>Eukaryota</taxon>
        <taxon>Metazoa</taxon>
        <taxon>Ecdysozoa</taxon>
        <taxon>Arthropoda</taxon>
        <taxon>Hexapoda</taxon>
        <taxon>Insecta</taxon>
        <taxon>Pterygota</taxon>
        <taxon>Neoptera</taxon>
        <taxon>Endopterygota</taxon>
        <taxon>Coleoptera</taxon>
        <taxon>Polyphaga</taxon>
        <taxon>Cucujiformia</taxon>
        <taxon>Chrysomeloidea</taxon>
        <taxon>Chrysomelidae</taxon>
        <taxon>Bruchinae</taxon>
        <taxon>Bruchini</taxon>
        <taxon>Callosobruchus</taxon>
    </lineage>
</organism>
<dbReference type="SUPFAM" id="SSF52540">
    <property type="entry name" value="P-loop containing nucleoside triphosphate hydrolases"/>
    <property type="match status" value="1"/>
</dbReference>
<gene>
    <name evidence="5" type="ORF">CALMAC_LOCUS7202</name>
</gene>
<dbReference type="GO" id="GO:0008146">
    <property type="term" value="F:sulfotransferase activity"/>
    <property type="evidence" value="ECO:0007669"/>
    <property type="project" value="InterPro"/>
</dbReference>
<dbReference type="OrthoDB" id="205623at2759"/>
<dbReference type="InterPro" id="IPR027417">
    <property type="entry name" value="P-loop_NTPase"/>
</dbReference>
<reference evidence="5 6" key="1">
    <citation type="submission" date="2019-01" db="EMBL/GenBank/DDBJ databases">
        <authorList>
            <person name="Sayadi A."/>
        </authorList>
    </citation>
    <scope>NUCLEOTIDE SEQUENCE [LARGE SCALE GENOMIC DNA]</scope>
</reference>
<dbReference type="InterPro" id="IPR000863">
    <property type="entry name" value="Sulfotransferase_dom"/>
</dbReference>
<dbReference type="EMBL" id="CAACVG010007239">
    <property type="protein sequence ID" value="VEN44383.1"/>
    <property type="molecule type" value="Genomic_DNA"/>
</dbReference>
<proteinExistence type="inferred from homology"/>
<evidence type="ECO:0000256" key="3">
    <source>
        <dbReference type="SAM" id="MobiDB-lite"/>
    </source>
</evidence>
<evidence type="ECO:0000256" key="2">
    <source>
        <dbReference type="ARBA" id="ARBA00022679"/>
    </source>
</evidence>
<comment type="similarity">
    <text evidence="1">Belongs to the sulfotransferase 1 family.</text>
</comment>
<name>A0A653C9K4_CALMS</name>